<comment type="caution">
    <text evidence="1">The sequence shown here is derived from an EMBL/GenBank/DDBJ whole genome shotgun (WGS) entry which is preliminary data.</text>
</comment>
<protein>
    <submittedName>
        <fullName evidence="1">Uncharacterized protein</fullName>
    </submittedName>
</protein>
<dbReference type="EMBL" id="JAENGZ010002573">
    <property type="protein sequence ID" value="KAG6943395.1"/>
    <property type="molecule type" value="Genomic_DNA"/>
</dbReference>
<dbReference type="Proteomes" id="UP000688947">
    <property type="component" value="Unassembled WGS sequence"/>
</dbReference>
<proteinExistence type="predicted"/>
<name>A0A8T1TQH5_9STRA</name>
<reference evidence="1" key="1">
    <citation type="submission" date="2021-01" db="EMBL/GenBank/DDBJ databases">
        <title>Phytophthora aleatoria, a newly-described species from Pinus radiata is distinct from Phytophthora cactorum isolates based on comparative genomics.</title>
        <authorList>
            <person name="Mcdougal R."/>
            <person name="Panda P."/>
            <person name="Williams N."/>
            <person name="Studholme D.J."/>
        </authorList>
    </citation>
    <scope>NUCLEOTIDE SEQUENCE</scope>
    <source>
        <strain evidence="1">NZFS 3830</strain>
    </source>
</reference>
<evidence type="ECO:0000313" key="1">
    <source>
        <dbReference type="EMBL" id="KAG6943395.1"/>
    </source>
</evidence>
<dbReference type="AlphaFoldDB" id="A0A8T1TQH5"/>
<evidence type="ECO:0000313" key="2">
    <source>
        <dbReference type="Proteomes" id="UP000688947"/>
    </source>
</evidence>
<accession>A0A8T1TQH5</accession>
<sequence>ERVRARVAAANPRGEPAKQGCAIFEKAGPAPSTAACRALHSPEYPIFKSRTKRTAGAPSQAQRGRQNTLLKIVPFCSKDYDIKYTRFWMSIHIVFSIFASVYPP</sequence>
<gene>
    <name evidence="1" type="ORF">JG687_00018494</name>
</gene>
<feature type="non-terminal residue" evidence="1">
    <location>
        <position position="1"/>
    </location>
</feature>
<organism evidence="1 2">
    <name type="scientific">Phytophthora cactorum</name>
    <dbReference type="NCBI Taxonomy" id="29920"/>
    <lineage>
        <taxon>Eukaryota</taxon>
        <taxon>Sar</taxon>
        <taxon>Stramenopiles</taxon>
        <taxon>Oomycota</taxon>
        <taxon>Peronosporomycetes</taxon>
        <taxon>Peronosporales</taxon>
        <taxon>Peronosporaceae</taxon>
        <taxon>Phytophthora</taxon>
    </lineage>
</organism>